<reference evidence="4" key="1">
    <citation type="submission" date="2019-08" db="EMBL/GenBank/DDBJ databases">
        <authorList>
            <person name="Yang Y."/>
        </authorList>
    </citation>
    <scope>NUCLEOTIDE SEQUENCE</scope>
</reference>
<dbReference type="GO" id="GO:0008422">
    <property type="term" value="F:beta-glucosidase activity"/>
    <property type="evidence" value="ECO:0007669"/>
    <property type="project" value="TreeGrafter"/>
</dbReference>
<evidence type="ECO:0000256" key="3">
    <source>
        <dbReference type="RuleBase" id="RU003690"/>
    </source>
</evidence>
<dbReference type="FunFam" id="3.20.20.80:FF:000041">
    <property type="entry name" value="Beta-glucosidase 7"/>
    <property type="match status" value="1"/>
</dbReference>
<protein>
    <submittedName>
        <fullName evidence="4">Beta glucosidase 11</fullName>
    </submittedName>
</protein>
<name>A0A7G3S6E1_STERE</name>
<dbReference type="PANTHER" id="PTHR10353">
    <property type="entry name" value="GLYCOSYL HYDROLASE"/>
    <property type="match status" value="1"/>
</dbReference>
<dbReference type="SUPFAM" id="SSF51445">
    <property type="entry name" value="(Trans)glycosidases"/>
    <property type="match status" value="1"/>
</dbReference>
<proteinExistence type="evidence at transcript level"/>
<sequence>MSEMTVANASEISRHDFPGDFMFGVGSSAYQVEGSWRTDGKGLSIWDWFCLRHPDKVEGGANGCHSDENYTRMKEDVQILKKMGVNSYRFSISWPRILPGGKVSMGKSKEGINHYNRLIDELLANEIEPFVTLFHSDLPNALEQEYMGFLSSNIEDFVNYADVCFWEFGDRVKNWVTINEPHGFTISGYAQGIWPPGRGGNNKDGDPQTEPYIVAYNLLNSHAAAYTKYQQDYKDIQKGKVGITLDCDYFQPYRGLGCRQDVEAVGYAFDFVIGWFLEPITRGSWPESMQKFGQTPTSEYPNGRVLPTFSSDQRIKLIDSYDFLGINYYTANYVRSPTPDDDIGLGYSMDRQDPDGRYIGEPSFEGSWIYLCPQQLTQLLVHIKETYQVTKEIIITENGSSEKNETRKTYEQVREDKYWINYIKEHLKALKNARDQNVNVRGYFVWSFMDSFEWTSGYSVRFGMIYVDFTKDLERYPKESALWYKKFLWEQDYNKILKRSITQVKDQKLKKART</sequence>
<dbReference type="PANTHER" id="PTHR10353:SF246">
    <property type="entry name" value="3-ALPHA-(S)-STRICTOSIDINE BETA-GLUCOSIDASE"/>
    <property type="match status" value="1"/>
</dbReference>
<evidence type="ECO:0000256" key="2">
    <source>
        <dbReference type="ARBA" id="ARBA00022801"/>
    </source>
</evidence>
<evidence type="ECO:0000313" key="4">
    <source>
        <dbReference type="EMBL" id="QJC44974.1"/>
    </source>
</evidence>
<dbReference type="InterPro" id="IPR001360">
    <property type="entry name" value="Glyco_hydro_1"/>
</dbReference>
<dbReference type="Pfam" id="PF00232">
    <property type="entry name" value="Glyco_hydro_1"/>
    <property type="match status" value="1"/>
</dbReference>
<dbReference type="GO" id="GO:0005975">
    <property type="term" value="P:carbohydrate metabolic process"/>
    <property type="evidence" value="ECO:0007669"/>
    <property type="project" value="InterPro"/>
</dbReference>
<gene>
    <name evidence="4" type="primary">bglu11</name>
</gene>
<dbReference type="InterPro" id="IPR033132">
    <property type="entry name" value="GH_1_N_CS"/>
</dbReference>
<dbReference type="PRINTS" id="PR00131">
    <property type="entry name" value="GLHYDRLASE1"/>
</dbReference>
<organism evidence="4">
    <name type="scientific">Stevia rebaudiana</name>
    <name type="common">Stevia</name>
    <name type="synonym">Eupatorium rebaudianum</name>
    <dbReference type="NCBI Taxonomy" id="55670"/>
    <lineage>
        <taxon>Eukaryota</taxon>
        <taxon>Viridiplantae</taxon>
        <taxon>Streptophyta</taxon>
        <taxon>Embryophyta</taxon>
        <taxon>Tracheophyta</taxon>
        <taxon>Spermatophyta</taxon>
        <taxon>Magnoliopsida</taxon>
        <taxon>eudicotyledons</taxon>
        <taxon>Gunneridae</taxon>
        <taxon>Pentapetalae</taxon>
        <taxon>asterids</taxon>
        <taxon>campanulids</taxon>
        <taxon>Asterales</taxon>
        <taxon>Asteraceae</taxon>
        <taxon>Asteroideae</taxon>
        <taxon>Heliantheae alliance</taxon>
        <taxon>Eupatorieae</taxon>
        <taxon>Stevia</taxon>
    </lineage>
</organism>
<dbReference type="InterPro" id="IPR017853">
    <property type="entry name" value="GH"/>
</dbReference>
<comment type="similarity">
    <text evidence="1 3">Belongs to the glycosyl hydrolase 1 family.</text>
</comment>
<evidence type="ECO:0000256" key="1">
    <source>
        <dbReference type="ARBA" id="ARBA00010838"/>
    </source>
</evidence>
<accession>A0A7G3S6E1</accession>
<keyword evidence="2" id="KW-0378">Hydrolase</keyword>
<dbReference type="Gene3D" id="3.20.20.80">
    <property type="entry name" value="Glycosidases"/>
    <property type="match status" value="1"/>
</dbReference>
<dbReference type="PROSITE" id="PS00653">
    <property type="entry name" value="GLYCOSYL_HYDROL_F1_2"/>
    <property type="match status" value="1"/>
</dbReference>
<dbReference type="AlphaFoldDB" id="A0A7G3S6E1"/>
<dbReference type="EMBL" id="MN267753">
    <property type="protein sequence ID" value="QJC44974.1"/>
    <property type="molecule type" value="mRNA"/>
</dbReference>